<evidence type="ECO:0000259" key="2">
    <source>
        <dbReference type="Pfam" id="PF02272"/>
    </source>
</evidence>
<dbReference type="PANTHER" id="PTHR47618">
    <property type="entry name" value="BIFUNCTIONAL OLIGORIBONUCLEASE AND PAP PHOSPHATASE NRNA"/>
    <property type="match status" value="1"/>
</dbReference>
<dbReference type="InterPro" id="IPR051319">
    <property type="entry name" value="Oligoribo/pAp-PDE_c-di-AMP_PDE"/>
</dbReference>
<evidence type="ECO:0000313" key="3">
    <source>
        <dbReference type="EMBL" id="PIS04910.1"/>
    </source>
</evidence>
<dbReference type="EMBL" id="PEZZ01000032">
    <property type="protein sequence ID" value="PIS04910.1"/>
    <property type="molecule type" value="Genomic_DNA"/>
</dbReference>
<accession>A0A2H0W2Q1</accession>
<evidence type="ECO:0000313" key="4">
    <source>
        <dbReference type="Proteomes" id="UP000230935"/>
    </source>
</evidence>
<dbReference type="Gene3D" id="3.90.1640.10">
    <property type="entry name" value="inorganic pyrophosphatase (n-terminal core)"/>
    <property type="match status" value="1"/>
</dbReference>
<dbReference type="AlphaFoldDB" id="A0A2H0W2Q1"/>
<evidence type="ECO:0000259" key="1">
    <source>
        <dbReference type="Pfam" id="PF01368"/>
    </source>
</evidence>
<dbReference type="SUPFAM" id="SSF64182">
    <property type="entry name" value="DHH phosphoesterases"/>
    <property type="match status" value="1"/>
</dbReference>
<dbReference type="Pfam" id="PF01368">
    <property type="entry name" value="DHH"/>
    <property type="match status" value="1"/>
</dbReference>
<reference evidence="4" key="1">
    <citation type="submission" date="2017-09" db="EMBL/GenBank/DDBJ databases">
        <title>Depth-based differentiation of microbial function through sediment-hosted aquifers and enrichment of novel symbionts in the deep terrestrial subsurface.</title>
        <authorList>
            <person name="Probst A.J."/>
            <person name="Ladd B."/>
            <person name="Jarett J.K."/>
            <person name="Geller-Mcgrath D.E."/>
            <person name="Sieber C.M.K."/>
            <person name="Emerson J.B."/>
            <person name="Anantharaman K."/>
            <person name="Thomas B.C."/>
            <person name="Malmstrom R."/>
            <person name="Stieglmeier M."/>
            <person name="Klingl A."/>
            <person name="Woyke T."/>
            <person name="Ryan C.M."/>
            <person name="Banfield J.F."/>
        </authorList>
    </citation>
    <scope>NUCLEOTIDE SEQUENCE [LARGE SCALE GENOMIC DNA]</scope>
</reference>
<dbReference type="InterPro" id="IPR001667">
    <property type="entry name" value="DDH_dom"/>
</dbReference>
<dbReference type="Pfam" id="PF02272">
    <property type="entry name" value="DHHA1"/>
    <property type="match status" value="1"/>
</dbReference>
<gene>
    <name evidence="3" type="ORF">COT81_04025</name>
</gene>
<dbReference type="Proteomes" id="UP000230935">
    <property type="component" value="Unassembled WGS sequence"/>
</dbReference>
<name>A0A2H0W2Q1_9BACT</name>
<feature type="domain" description="DHHA1" evidence="2">
    <location>
        <begin position="239"/>
        <end position="311"/>
    </location>
</feature>
<sequence>MVVVINQAPKIKKAIEGAKKILIVSHQKPDGDTLGSASALLAYLKSQNRDCLGFCVSPVPQNYNYLPHMDSFTTSRQTAKNFNPDLTMVVDSGDLDYAGAKDVVTSILEPHILVNIDHHKTNTGFGDINCVDVEAASTTEIVLRLFQQMGIKVSDEMAVGCLTGIITDTNSFTNPNTRAETLNSAGDLLSAGATITTVNNQLIKNKDLKTLKVWGKILSRLTYDPETKMASTAVFLSDLDEAQIDDEAVDGVANFLNSLGDVKVALVLKEMPGGMVKGSFRTNDDFTDVSELAKLLGGGGHKKAAGFSLPGKITQTQAGWQVVSN</sequence>
<dbReference type="Gene3D" id="3.10.310.30">
    <property type="match status" value="1"/>
</dbReference>
<feature type="domain" description="DDH" evidence="1">
    <location>
        <begin position="20"/>
        <end position="165"/>
    </location>
</feature>
<organism evidence="3 4">
    <name type="scientific">Candidatus Buchananbacteria bacterium CG10_big_fil_rev_8_21_14_0_10_42_9</name>
    <dbReference type="NCBI Taxonomy" id="1974526"/>
    <lineage>
        <taxon>Bacteria</taxon>
        <taxon>Candidatus Buchananiibacteriota</taxon>
    </lineage>
</organism>
<dbReference type="InterPro" id="IPR038763">
    <property type="entry name" value="DHH_sf"/>
</dbReference>
<dbReference type="PANTHER" id="PTHR47618:SF1">
    <property type="entry name" value="BIFUNCTIONAL OLIGORIBONUCLEASE AND PAP PHOSPHATASE NRNA"/>
    <property type="match status" value="1"/>
</dbReference>
<comment type="caution">
    <text evidence="3">The sequence shown here is derived from an EMBL/GenBank/DDBJ whole genome shotgun (WGS) entry which is preliminary data.</text>
</comment>
<dbReference type="GO" id="GO:0003676">
    <property type="term" value="F:nucleic acid binding"/>
    <property type="evidence" value="ECO:0007669"/>
    <property type="project" value="InterPro"/>
</dbReference>
<dbReference type="InterPro" id="IPR003156">
    <property type="entry name" value="DHHA1_dom"/>
</dbReference>
<protein>
    <submittedName>
        <fullName evidence="3">Uncharacterized protein</fullName>
    </submittedName>
</protein>
<proteinExistence type="predicted"/>